<sequence>MLLFSLSAFPQSSFKKNDVYGEFMGNGIFASLNYERQLTNKPGLGVRAGIGYFSGDEKFRLSVPLGVNYLFTLNINKSFLDVGVGGTWSGSAGLMTLKQEAAAGGRDYSEHIWSLVPSLGYRRHTKSDFMWRVNFTPIFNKYRAMPWIGISIGKRF</sequence>
<evidence type="ECO:0000313" key="2">
    <source>
        <dbReference type="Proteomes" id="UP000077177"/>
    </source>
</evidence>
<gene>
    <name evidence="1" type="ORF">SY85_21705</name>
</gene>
<evidence type="ECO:0008006" key="3">
    <source>
        <dbReference type="Google" id="ProtNLM"/>
    </source>
</evidence>
<reference evidence="1 2" key="2">
    <citation type="journal article" date="2016" name="Int. J. Syst. Evol. Microbiol.">
        <title>Flavisolibacter tropicus sp. nov., isolated from tropical soil.</title>
        <authorList>
            <person name="Lee J.J."/>
            <person name="Kang M.S."/>
            <person name="Kim G.S."/>
            <person name="Lee C.S."/>
            <person name="Lim S."/>
            <person name="Lee J."/>
            <person name="Roh S.H."/>
            <person name="Kang H."/>
            <person name="Ha J.M."/>
            <person name="Bae S."/>
            <person name="Jung H.Y."/>
            <person name="Kim M.K."/>
        </authorList>
    </citation>
    <scope>NUCLEOTIDE SEQUENCE [LARGE SCALE GENOMIC DNA]</scope>
    <source>
        <strain evidence="1 2">LCS9</strain>
    </source>
</reference>
<dbReference type="Proteomes" id="UP000077177">
    <property type="component" value="Chromosome"/>
</dbReference>
<dbReference type="EMBL" id="CP011390">
    <property type="protein sequence ID" value="ANE52701.1"/>
    <property type="molecule type" value="Genomic_DNA"/>
</dbReference>
<dbReference type="AlphaFoldDB" id="A0A172U022"/>
<dbReference type="KEGG" id="fla:SY85_21705"/>
<keyword evidence="2" id="KW-1185">Reference proteome</keyword>
<organism evidence="1 2">
    <name type="scientific">Flavisolibacter tropicus</name>
    <dbReference type="NCBI Taxonomy" id="1492898"/>
    <lineage>
        <taxon>Bacteria</taxon>
        <taxon>Pseudomonadati</taxon>
        <taxon>Bacteroidota</taxon>
        <taxon>Chitinophagia</taxon>
        <taxon>Chitinophagales</taxon>
        <taxon>Chitinophagaceae</taxon>
        <taxon>Flavisolibacter</taxon>
    </lineage>
</organism>
<dbReference type="STRING" id="1492898.SY85_21705"/>
<protein>
    <recommendedName>
        <fullName evidence="3">Outer membrane protein beta-barrel domain-containing protein</fullName>
    </recommendedName>
</protein>
<accession>A0A172U022</accession>
<reference evidence="2" key="1">
    <citation type="submission" date="2015-01" db="EMBL/GenBank/DDBJ databases">
        <title>Flavisolibacter sp./LCS9/ whole genome sequencing.</title>
        <authorList>
            <person name="Kim M.K."/>
            <person name="Srinivasan S."/>
            <person name="Lee J.-J."/>
        </authorList>
    </citation>
    <scope>NUCLEOTIDE SEQUENCE [LARGE SCALE GENOMIC DNA]</scope>
    <source>
        <strain evidence="2">LCS9</strain>
    </source>
</reference>
<evidence type="ECO:0000313" key="1">
    <source>
        <dbReference type="EMBL" id="ANE52701.1"/>
    </source>
</evidence>
<name>A0A172U022_9BACT</name>
<proteinExistence type="predicted"/>